<dbReference type="EMBL" id="JACPSX010000145">
    <property type="protein sequence ID" value="MBI3014929.1"/>
    <property type="molecule type" value="Genomic_DNA"/>
</dbReference>
<evidence type="ECO:0000313" key="2">
    <source>
        <dbReference type="Proteomes" id="UP000741360"/>
    </source>
</evidence>
<dbReference type="Proteomes" id="UP000741360">
    <property type="component" value="Unassembled WGS sequence"/>
</dbReference>
<proteinExistence type="predicted"/>
<evidence type="ECO:0000313" key="1">
    <source>
        <dbReference type="EMBL" id="MBI3014929.1"/>
    </source>
</evidence>
<protein>
    <submittedName>
        <fullName evidence="1">Uncharacterized protein</fullName>
    </submittedName>
</protein>
<name>A0A932GPY4_UNCTE</name>
<sequence length="292" mass="32375">MPELKVPADVLLGNAARAFSQAISTESAEHIKPFHRYLAMRFVIEGGFHPTDIRPRPPLMANFRDGNWYLSFEPDVEDEREQIVLGALKSKRIDLVVSKEGIGPVLAVSVKGTIRAFRNLVNRTEEAIGDCANIHIMYPGLVYGFVHFLKATDPNDRELKPNDKSVDPNGDAVPAIKAYAKILEGLAGRRLVRNDYARYEGVGLALVKTKTGKRENPLLAVFPTPESPLTLNACFAALYQTYDLRFPYTYTDPILKHLIRAEWHADSPALAGLRKMEATGEPLGYSARTTAG</sequence>
<gene>
    <name evidence="1" type="ORF">HYY65_07725</name>
</gene>
<organism evidence="1 2">
    <name type="scientific">Tectimicrobiota bacterium</name>
    <dbReference type="NCBI Taxonomy" id="2528274"/>
    <lineage>
        <taxon>Bacteria</taxon>
        <taxon>Pseudomonadati</taxon>
        <taxon>Nitrospinota/Tectimicrobiota group</taxon>
        <taxon>Candidatus Tectimicrobiota</taxon>
    </lineage>
</organism>
<comment type="caution">
    <text evidence="1">The sequence shown here is derived from an EMBL/GenBank/DDBJ whole genome shotgun (WGS) entry which is preliminary data.</text>
</comment>
<accession>A0A932GPY4</accession>
<dbReference type="AlphaFoldDB" id="A0A932GPY4"/>
<reference evidence="1" key="1">
    <citation type="submission" date="2020-07" db="EMBL/GenBank/DDBJ databases">
        <title>Huge and variable diversity of episymbiotic CPR bacteria and DPANN archaea in groundwater ecosystems.</title>
        <authorList>
            <person name="He C.Y."/>
            <person name="Keren R."/>
            <person name="Whittaker M."/>
            <person name="Farag I.F."/>
            <person name="Doudna J."/>
            <person name="Cate J.H.D."/>
            <person name="Banfield J.F."/>
        </authorList>
    </citation>
    <scope>NUCLEOTIDE SEQUENCE</scope>
    <source>
        <strain evidence="1">NC_groundwater_717_Ag_S-0.2um_59_8</strain>
    </source>
</reference>